<evidence type="ECO:0000256" key="2">
    <source>
        <dbReference type="ARBA" id="ARBA00022475"/>
    </source>
</evidence>
<dbReference type="Pfam" id="PF01810">
    <property type="entry name" value="LysE"/>
    <property type="match status" value="1"/>
</dbReference>
<evidence type="ECO:0000313" key="8">
    <source>
        <dbReference type="EMBL" id="AIG64267.1"/>
    </source>
</evidence>
<evidence type="ECO:0000256" key="3">
    <source>
        <dbReference type="ARBA" id="ARBA00022692"/>
    </source>
</evidence>
<feature type="region of interest" description="Disordered" evidence="6">
    <location>
        <begin position="129"/>
        <end position="165"/>
    </location>
</feature>
<protein>
    <recommendedName>
        <fullName evidence="10">Lysine transporter LysE</fullName>
    </recommendedName>
</protein>
<evidence type="ECO:0008006" key="10">
    <source>
        <dbReference type="Google" id="ProtNLM"/>
    </source>
</evidence>
<evidence type="ECO:0000256" key="6">
    <source>
        <dbReference type="SAM" id="MobiDB-lite"/>
    </source>
</evidence>
<feature type="compositionally biased region" description="Basic and acidic residues" evidence="6">
    <location>
        <begin position="155"/>
        <end position="165"/>
    </location>
</feature>
<keyword evidence="4 7" id="KW-1133">Transmembrane helix</keyword>
<keyword evidence="9" id="KW-1185">Reference proteome</keyword>
<keyword evidence="2" id="KW-1003">Cell membrane</keyword>
<feature type="transmembrane region" description="Helical" evidence="7">
    <location>
        <begin position="6"/>
        <end position="31"/>
    </location>
</feature>
<feature type="transmembrane region" description="Helical" evidence="7">
    <location>
        <begin position="170"/>
        <end position="188"/>
    </location>
</feature>
<reference evidence="8 9" key="1">
    <citation type="submission" date="2014-07" db="EMBL/GenBank/DDBJ databases">
        <title>Complete genome sequence of Corynebacterium atypicum DSM 44849: identifiction of the mycolic acid biosynthesis genes.</title>
        <authorList>
            <person name="Tippelt A."/>
            <person name="Mollmann S."/>
            <person name="Albersmeier A."/>
            <person name="Jaenicke S."/>
            <person name="Ruckert C."/>
            <person name="Tauch A."/>
        </authorList>
    </citation>
    <scope>NUCLEOTIDE SEQUENCE [LARGE SCALE GENOMIC DNA]</scope>
    <source>
        <strain evidence="8 9">R2070</strain>
    </source>
</reference>
<sequence>MADTSTTSVVLAGFLLGISLIVAMGPQNILLIKQGIKREGIHAVVAVCLISDAVLFGLGVVGVGKITASYPIVLEVLRWVGAAYLSWFAFTSFRDCLRSKQEREQPLSVIDEQAPTSAASADARAATLPAESRRAAGGTESKGGSGAVLTQARPRQREHLGPEVKKRPSWVGPMLTAIVLTWLNPGAWLDSMVMIGGIAHQYGDPGAWYFVGGCLIASAVWFFGVGYGAGALARPLSSPKVWRVLNGVFGVILVGLVIKLVTM</sequence>
<evidence type="ECO:0000256" key="4">
    <source>
        <dbReference type="ARBA" id="ARBA00022989"/>
    </source>
</evidence>
<comment type="subcellular location">
    <subcellularLocation>
        <location evidence="1">Cell membrane</location>
        <topology evidence="1">Multi-pass membrane protein</topology>
    </subcellularLocation>
</comment>
<dbReference type="InterPro" id="IPR001123">
    <property type="entry name" value="LeuE-type"/>
</dbReference>
<evidence type="ECO:0000256" key="7">
    <source>
        <dbReference type="SAM" id="Phobius"/>
    </source>
</evidence>
<gene>
    <name evidence="8" type="ORF">CATYP_06190</name>
</gene>
<accession>A0ABM5QN71</accession>
<keyword evidence="5 7" id="KW-0472">Membrane</keyword>
<name>A0ABM5QN71_9CORY</name>
<dbReference type="PANTHER" id="PTHR30086">
    <property type="entry name" value="ARGININE EXPORTER PROTEIN ARGO"/>
    <property type="match status" value="1"/>
</dbReference>
<dbReference type="PANTHER" id="PTHR30086:SF20">
    <property type="entry name" value="ARGININE EXPORTER PROTEIN ARGO-RELATED"/>
    <property type="match status" value="1"/>
</dbReference>
<dbReference type="RefSeq" id="WP_038605773.1">
    <property type="nucleotide sequence ID" value="NZ_CP008944.1"/>
</dbReference>
<proteinExistence type="predicted"/>
<organism evidence="8 9">
    <name type="scientific">Corynebacterium atypicum</name>
    <dbReference type="NCBI Taxonomy" id="191610"/>
    <lineage>
        <taxon>Bacteria</taxon>
        <taxon>Bacillati</taxon>
        <taxon>Actinomycetota</taxon>
        <taxon>Actinomycetes</taxon>
        <taxon>Mycobacteriales</taxon>
        <taxon>Corynebacteriaceae</taxon>
        <taxon>Corynebacterium</taxon>
    </lineage>
</organism>
<feature type="transmembrane region" description="Helical" evidence="7">
    <location>
        <begin position="208"/>
        <end position="229"/>
    </location>
</feature>
<feature type="transmembrane region" description="Helical" evidence="7">
    <location>
        <begin position="76"/>
        <end position="93"/>
    </location>
</feature>
<dbReference type="EMBL" id="CP008944">
    <property type="protein sequence ID" value="AIG64267.1"/>
    <property type="molecule type" value="Genomic_DNA"/>
</dbReference>
<dbReference type="Proteomes" id="UP000028504">
    <property type="component" value="Chromosome"/>
</dbReference>
<evidence type="ECO:0000313" key="9">
    <source>
        <dbReference type="Proteomes" id="UP000028504"/>
    </source>
</evidence>
<feature type="transmembrane region" description="Helical" evidence="7">
    <location>
        <begin position="241"/>
        <end position="261"/>
    </location>
</feature>
<evidence type="ECO:0000256" key="5">
    <source>
        <dbReference type="ARBA" id="ARBA00023136"/>
    </source>
</evidence>
<keyword evidence="3 7" id="KW-0812">Transmembrane</keyword>
<feature type="transmembrane region" description="Helical" evidence="7">
    <location>
        <begin position="43"/>
        <end position="64"/>
    </location>
</feature>
<evidence type="ECO:0000256" key="1">
    <source>
        <dbReference type="ARBA" id="ARBA00004651"/>
    </source>
</evidence>